<reference evidence="2" key="1">
    <citation type="journal article" date="2020" name="Stud. Mycol.">
        <title>101 Dothideomycetes genomes: a test case for predicting lifestyles and emergence of pathogens.</title>
        <authorList>
            <person name="Haridas S."/>
            <person name="Albert R."/>
            <person name="Binder M."/>
            <person name="Bloem J."/>
            <person name="Labutti K."/>
            <person name="Salamov A."/>
            <person name="Andreopoulos B."/>
            <person name="Baker S."/>
            <person name="Barry K."/>
            <person name="Bills G."/>
            <person name="Bluhm B."/>
            <person name="Cannon C."/>
            <person name="Castanera R."/>
            <person name="Culley D."/>
            <person name="Daum C."/>
            <person name="Ezra D."/>
            <person name="Gonzalez J."/>
            <person name="Henrissat B."/>
            <person name="Kuo A."/>
            <person name="Liang C."/>
            <person name="Lipzen A."/>
            <person name="Lutzoni F."/>
            <person name="Magnuson J."/>
            <person name="Mondo S."/>
            <person name="Nolan M."/>
            <person name="Ohm R."/>
            <person name="Pangilinan J."/>
            <person name="Park H.-J."/>
            <person name="Ramirez L."/>
            <person name="Alfaro M."/>
            <person name="Sun H."/>
            <person name="Tritt A."/>
            <person name="Yoshinaga Y."/>
            <person name="Zwiers L.-H."/>
            <person name="Turgeon B."/>
            <person name="Goodwin S."/>
            <person name="Spatafora J."/>
            <person name="Crous P."/>
            <person name="Grigoriev I."/>
        </authorList>
    </citation>
    <scope>NUCLEOTIDE SEQUENCE</scope>
    <source>
        <strain evidence="2">CBS 260.36</strain>
    </source>
</reference>
<gene>
    <name evidence="2" type="ORF">K461DRAFT_326550</name>
</gene>
<dbReference type="Proteomes" id="UP000799439">
    <property type="component" value="Unassembled WGS sequence"/>
</dbReference>
<dbReference type="OrthoDB" id="408631at2759"/>
<feature type="domain" description="Carboxylesterase type B" evidence="1">
    <location>
        <begin position="29"/>
        <end position="526"/>
    </location>
</feature>
<dbReference type="InterPro" id="IPR002018">
    <property type="entry name" value="CarbesteraseB"/>
</dbReference>
<dbReference type="InterPro" id="IPR050309">
    <property type="entry name" value="Type-B_Carboxylest/Lipase"/>
</dbReference>
<dbReference type="Gene3D" id="3.40.50.1820">
    <property type="entry name" value="alpha/beta hydrolase"/>
    <property type="match status" value="1"/>
</dbReference>
<accession>A0A9P4MKJ3</accession>
<sequence>MFGDLLHLENDVRSKSAASDYGSGVVRSTGRFYNFSNIRYAAPPIADLRFAPPGHPAVNRTVIQSGQDTRICPQADGDWEITAAKFLPQYFNGFRDFNDSSFPQPNLTFPDQPPDTNEDCLFLDVFVPEHIWERRDSGKKFPVLFWIHGGGFVFGSKTSYGSPGGLLARSQDYGKPGVIYVSINYRLGAFGWLSGPTFQKEGGTANAGLYDQRFALEWVQKHIHLFGGDPDQVTAFGQSGGASSTLHQITAYGGTKGSVPFIRAITQSPGFQVNVCPRQQQITFQNFLQAANVIPLAQARALPYWRIQKANLLTIAKSPYGTYTYGPVVDGIFTPSTPGELLAHGQYDQNVKVMTGQTQNEGFLFTPPYLANDSDDSRLRNFVTTNVPTLKELPHQLDYLINTLYPPTFDGSQPQGYQDRIARGAAIIAEFALICNNFYLNKAHDNKTFGYLFDVFPALHGSDATYTYSTSGGRANTSTGAVQVALEMQDYITSFAETGDPNQPGVPFFKMYGDNASVHVLELNGVRDTLDPAANKRCDWWQSGRWYKEY</sequence>
<dbReference type="EMBL" id="ML996082">
    <property type="protein sequence ID" value="KAF2156328.1"/>
    <property type="molecule type" value="Genomic_DNA"/>
</dbReference>
<evidence type="ECO:0000259" key="1">
    <source>
        <dbReference type="Pfam" id="PF00135"/>
    </source>
</evidence>
<dbReference type="Pfam" id="PF00135">
    <property type="entry name" value="COesterase"/>
    <property type="match status" value="1"/>
</dbReference>
<dbReference type="InterPro" id="IPR019819">
    <property type="entry name" value="Carboxylesterase_B_CS"/>
</dbReference>
<protein>
    <submittedName>
        <fullName evidence="2">Alpha/beta-hydrolase</fullName>
    </submittedName>
</protein>
<proteinExistence type="predicted"/>
<comment type="caution">
    <text evidence="2">The sequence shown here is derived from an EMBL/GenBank/DDBJ whole genome shotgun (WGS) entry which is preliminary data.</text>
</comment>
<evidence type="ECO:0000313" key="2">
    <source>
        <dbReference type="EMBL" id="KAF2156328.1"/>
    </source>
</evidence>
<dbReference type="PROSITE" id="PS00941">
    <property type="entry name" value="CARBOXYLESTERASE_B_2"/>
    <property type="match status" value="1"/>
</dbReference>
<dbReference type="AlphaFoldDB" id="A0A9P4MKJ3"/>
<organism evidence="2 3">
    <name type="scientific">Myriangium duriaei CBS 260.36</name>
    <dbReference type="NCBI Taxonomy" id="1168546"/>
    <lineage>
        <taxon>Eukaryota</taxon>
        <taxon>Fungi</taxon>
        <taxon>Dikarya</taxon>
        <taxon>Ascomycota</taxon>
        <taxon>Pezizomycotina</taxon>
        <taxon>Dothideomycetes</taxon>
        <taxon>Dothideomycetidae</taxon>
        <taxon>Myriangiales</taxon>
        <taxon>Myriangiaceae</taxon>
        <taxon>Myriangium</taxon>
    </lineage>
</organism>
<dbReference type="InterPro" id="IPR029058">
    <property type="entry name" value="AB_hydrolase_fold"/>
</dbReference>
<dbReference type="SUPFAM" id="SSF53474">
    <property type="entry name" value="alpha/beta-Hydrolases"/>
    <property type="match status" value="1"/>
</dbReference>
<keyword evidence="3" id="KW-1185">Reference proteome</keyword>
<name>A0A9P4MKJ3_9PEZI</name>
<evidence type="ECO:0000313" key="3">
    <source>
        <dbReference type="Proteomes" id="UP000799439"/>
    </source>
</evidence>
<dbReference type="PANTHER" id="PTHR11559">
    <property type="entry name" value="CARBOXYLESTERASE"/>
    <property type="match status" value="1"/>
</dbReference>